<evidence type="ECO:0000313" key="2">
    <source>
        <dbReference type="Proteomes" id="UP000757232"/>
    </source>
</evidence>
<dbReference type="EMBL" id="LNZH02000189">
    <property type="protein sequence ID" value="OCB87663.1"/>
    <property type="molecule type" value="Genomic_DNA"/>
</dbReference>
<organism evidence="1 2">
    <name type="scientific">Sanghuangporus baumii</name>
    <name type="common">Phellinus baumii</name>
    <dbReference type="NCBI Taxonomy" id="108892"/>
    <lineage>
        <taxon>Eukaryota</taxon>
        <taxon>Fungi</taxon>
        <taxon>Dikarya</taxon>
        <taxon>Basidiomycota</taxon>
        <taxon>Agaricomycotina</taxon>
        <taxon>Agaricomycetes</taxon>
        <taxon>Hymenochaetales</taxon>
        <taxon>Hymenochaetaceae</taxon>
        <taxon>Sanghuangporus</taxon>
    </lineage>
</organism>
<gene>
    <name evidence="1" type="ORF">A7U60_g5189</name>
</gene>
<keyword evidence="2" id="KW-1185">Reference proteome</keyword>
<proteinExistence type="predicted"/>
<evidence type="ECO:0000313" key="1">
    <source>
        <dbReference type="EMBL" id="OCB87663.1"/>
    </source>
</evidence>
<protein>
    <submittedName>
        <fullName evidence="1">Uncharacterized protein</fullName>
    </submittedName>
</protein>
<dbReference type="OrthoDB" id="2679643at2759"/>
<dbReference type="Proteomes" id="UP000757232">
    <property type="component" value="Unassembled WGS sequence"/>
</dbReference>
<name>A0A9Q5N8H4_SANBA</name>
<reference evidence="1" key="1">
    <citation type="submission" date="2016-06" db="EMBL/GenBank/DDBJ databases">
        <title>Draft Genome sequence of the fungus Inonotus baumii.</title>
        <authorList>
            <person name="Zhu H."/>
            <person name="Lin W."/>
        </authorList>
    </citation>
    <scope>NUCLEOTIDE SEQUENCE</scope>
    <source>
        <strain evidence="1">821</strain>
    </source>
</reference>
<sequence length="125" mass="13633">MLCHYYLFAIHSTCASHLILSIHSLAADIGSDPTFLLSNIEISRVVWRKGASANELIVDLGDCDSCPSIPMELIDLDPLAKEGDEIRATPTVRSTRLGTLHRNNSQVDLAARAPAKYRPSSARTS</sequence>
<accession>A0A9Q5N8H4</accession>
<comment type="caution">
    <text evidence="1">The sequence shown here is derived from an EMBL/GenBank/DDBJ whole genome shotgun (WGS) entry which is preliminary data.</text>
</comment>
<dbReference type="AlphaFoldDB" id="A0A9Q5N8H4"/>